<keyword evidence="1" id="KW-0812">Transmembrane</keyword>
<dbReference type="AlphaFoldDB" id="A0A8J3IZZ4"/>
<protein>
    <submittedName>
        <fullName evidence="2">Uncharacterized protein</fullName>
    </submittedName>
</protein>
<feature type="transmembrane region" description="Helical" evidence="1">
    <location>
        <begin position="41"/>
        <end position="59"/>
    </location>
</feature>
<comment type="caution">
    <text evidence="2">The sequence shown here is derived from an EMBL/GenBank/DDBJ whole genome shotgun (WGS) entry which is preliminary data.</text>
</comment>
<proteinExistence type="predicted"/>
<sequence length="121" mass="12501">MPQRGPNSDVTVYPCTGTLQVTAGFFVFDGDGLGLADRLRLGLGLVLWLGLGLVVRILLRLARWDASARRASSTDPLGVAGRAPDAASSCPVAAYAAPAPPMPRTATADAAITIRRTGRAG</sequence>
<evidence type="ECO:0000313" key="3">
    <source>
        <dbReference type="Proteomes" id="UP000612808"/>
    </source>
</evidence>
<name>A0A8J3IZZ4_9ACTN</name>
<evidence type="ECO:0000313" key="2">
    <source>
        <dbReference type="EMBL" id="GID11693.1"/>
    </source>
</evidence>
<evidence type="ECO:0000256" key="1">
    <source>
        <dbReference type="SAM" id="Phobius"/>
    </source>
</evidence>
<dbReference type="Proteomes" id="UP000612808">
    <property type="component" value="Unassembled WGS sequence"/>
</dbReference>
<organism evidence="2 3">
    <name type="scientific">Actinocatenispora rupis</name>
    <dbReference type="NCBI Taxonomy" id="519421"/>
    <lineage>
        <taxon>Bacteria</taxon>
        <taxon>Bacillati</taxon>
        <taxon>Actinomycetota</taxon>
        <taxon>Actinomycetes</taxon>
        <taxon>Micromonosporales</taxon>
        <taxon>Micromonosporaceae</taxon>
        <taxon>Actinocatenispora</taxon>
    </lineage>
</organism>
<accession>A0A8J3IZZ4</accession>
<dbReference type="EMBL" id="BOMB01000014">
    <property type="protein sequence ID" value="GID11693.1"/>
    <property type="molecule type" value="Genomic_DNA"/>
</dbReference>
<keyword evidence="1" id="KW-0472">Membrane</keyword>
<keyword evidence="3" id="KW-1185">Reference proteome</keyword>
<reference evidence="2" key="1">
    <citation type="submission" date="2021-01" db="EMBL/GenBank/DDBJ databases">
        <title>Whole genome shotgun sequence of Actinocatenispora rupis NBRC 107355.</title>
        <authorList>
            <person name="Komaki H."/>
            <person name="Tamura T."/>
        </authorList>
    </citation>
    <scope>NUCLEOTIDE SEQUENCE</scope>
    <source>
        <strain evidence="2">NBRC 107355</strain>
    </source>
</reference>
<gene>
    <name evidence="2" type="ORF">Aru02nite_25820</name>
</gene>
<keyword evidence="1" id="KW-1133">Transmembrane helix</keyword>